<feature type="compositionally biased region" description="Basic and acidic residues" evidence="9">
    <location>
        <begin position="130"/>
        <end position="164"/>
    </location>
</feature>
<dbReference type="InterPro" id="IPR002483">
    <property type="entry name" value="PWI_dom"/>
</dbReference>
<feature type="domain" description="RRM" evidence="10">
    <location>
        <begin position="857"/>
        <end position="926"/>
    </location>
</feature>
<dbReference type="FunFam" id="3.30.70.330:FF:000124">
    <property type="entry name" value="RNA-binding protein 26 isoform X3"/>
    <property type="match status" value="1"/>
</dbReference>
<accession>A0A8C1SAK8</accession>
<dbReference type="InterPro" id="IPR035979">
    <property type="entry name" value="RBD_domain_sf"/>
</dbReference>
<keyword evidence="1 8" id="KW-0479">Metal-binding</keyword>
<feature type="compositionally biased region" description="Acidic residues" evidence="9">
    <location>
        <begin position="951"/>
        <end position="966"/>
    </location>
</feature>
<feature type="compositionally biased region" description="Basic and acidic residues" evidence="9">
    <location>
        <begin position="91"/>
        <end position="114"/>
    </location>
</feature>
<dbReference type="InterPro" id="IPR000571">
    <property type="entry name" value="Znf_CCCH"/>
</dbReference>
<feature type="domain" description="RRM" evidence="10">
    <location>
        <begin position="531"/>
        <end position="605"/>
    </location>
</feature>
<evidence type="ECO:0000256" key="5">
    <source>
        <dbReference type="ARBA" id="ARBA00023054"/>
    </source>
</evidence>
<evidence type="ECO:0000313" key="13">
    <source>
        <dbReference type="Proteomes" id="UP000694700"/>
    </source>
</evidence>
<dbReference type="PROSITE" id="PS50102">
    <property type="entry name" value="RRM"/>
    <property type="match status" value="2"/>
</dbReference>
<evidence type="ECO:0000256" key="4">
    <source>
        <dbReference type="ARBA" id="ARBA00022884"/>
    </source>
</evidence>
<evidence type="ECO:0000256" key="1">
    <source>
        <dbReference type="ARBA" id="ARBA00022723"/>
    </source>
</evidence>
<dbReference type="SMART" id="SM00360">
    <property type="entry name" value="RRM"/>
    <property type="match status" value="2"/>
</dbReference>
<feature type="compositionally biased region" description="Basic residues" evidence="9">
    <location>
        <begin position="165"/>
        <end position="182"/>
    </location>
</feature>
<keyword evidence="4 7" id="KW-0694">RNA-binding</keyword>
<organism evidence="12 13">
    <name type="scientific">Cyprinus carpio</name>
    <name type="common">Common carp</name>
    <dbReference type="NCBI Taxonomy" id="7962"/>
    <lineage>
        <taxon>Eukaryota</taxon>
        <taxon>Metazoa</taxon>
        <taxon>Chordata</taxon>
        <taxon>Craniata</taxon>
        <taxon>Vertebrata</taxon>
        <taxon>Euteleostomi</taxon>
        <taxon>Actinopterygii</taxon>
        <taxon>Neopterygii</taxon>
        <taxon>Teleostei</taxon>
        <taxon>Ostariophysi</taxon>
        <taxon>Cypriniformes</taxon>
        <taxon>Cyprinidae</taxon>
        <taxon>Cyprininae</taxon>
        <taxon>Cyprinus</taxon>
    </lineage>
</organism>
<evidence type="ECO:0000256" key="8">
    <source>
        <dbReference type="PROSITE-ProRule" id="PRU00723"/>
    </source>
</evidence>
<feature type="region of interest" description="Disordered" evidence="9">
    <location>
        <begin position="332"/>
        <end position="396"/>
    </location>
</feature>
<comment type="function">
    <text evidence="6">May be involved in the turnover of nuclear polyadenylated (pA+) RNA.</text>
</comment>
<keyword evidence="3 8" id="KW-0862">Zinc</keyword>
<dbReference type="InterPro" id="IPR045137">
    <property type="entry name" value="RBM26/27"/>
</dbReference>
<dbReference type="Pfam" id="PF01480">
    <property type="entry name" value="PWI"/>
    <property type="match status" value="1"/>
</dbReference>
<dbReference type="Gene3D" id="3.30.70.330">
    <property type="match status" value="2"/>
</dbReference>
<feature type="region of interest" description="Disordered" evidence="9">
    <location>
        <begin position="638"/>
        <end position="658"/>
    </location>
</feature>
<feature type="region of interest" description="Disordered" evidence="9">
    <location>
        <begin position="76"/>
        <end position="248"/>
    </location>
</feature>
<reference evidence="12" key="1">
    <citation type="submission" date="2025-08" db="UniProtKB">
        <authorList>
            <consortium name="Ensembl"/>
        </authorList>
    </citation>
    <scope>IDENTIFICATION</scope>
</reference>
<dbReference type="Ensembl" id="ENSCCRT00015004623.1">
    <property type="protein sequence ID" value="ENSCCRP00015004432.1"/>
    <property type="gene ID" value="ENSCCRG00015002201.1"/>
</dbReference>
<evidence type="ECO:0000256" key="7">
    <source>
        <dbReference type="PROSITE-ProRule" id="PRU00176"/>
    </source>
</evidence>
<dbReference type="GO" id="GO:0003723">
    <property type="term" value="F:RNA binding"/>
    <property type="evidence" value="ECO:0007669"/>
    <property type="project" value="UniProtKB-UniRule"/>
</dbReference>
<evidence type="ECO:0000259" key="10">
    <source>
        <dbReference type="PROSITE" id="PS50102"/>
    </source>
</evidence>
<dbReference type="Pfam" id="PF00076">
    <property type="entry name" value="RRM_1"/>
    <property type="match status" value="1"/>
</dbReference>
<name>A0A8C1SAK8_CYPCA</name>
<evidence type="ECO:0000256" key="2">
    <source>
        <dbReference type="ARBA" id="ARBA00022771"/>
    </source>
</evidence>
<feature type="compositionally biased region" description="Polar residues" evidence="9">
    <location>
        <begin position="230"/>
        <end position="248"/>
    </location>
</feature>
<feature type="compositionally biased region" description="Pro residues" evidence="9">
    <location>
        <begin position="332"/>
        <end position="352"/>
    </location>
</feature>
<feature type="domain" description="C3H1-type" evidence="11">
    <location>
        <begin position="289"/>
        <end position="317"/>
    </location>
</feature>
<dbReference type="Proteomes" id="UP000694700">
    <property type="component" value="Unplaced"/>
</dbReference>
<evidence type="ECO:0000256" key="9">
    <source>
        <dbReference type="SAM" id="MobiDB-lite"/>
    </source>
</evidence>
<dbReference type="Pfam" id="PF14605">
    <property type="entry name" value="Nup35_RRM_2"/>
    <property type="match status" value="1"/>
</dbReference>
<dbReference type="PANTHER" id="PTHR14398:SF2">
    <property type="entry name" value="RNA-BINDING PROTEIN 26"/>
    <property type="match status" value="1"/>
</dbReference>
<sequence length="973" mass="109439">MIIENLEALKTWLSKTLEPICDADPSALAKYVVALVKKDKSEKELKALCIDQLDVFLQKETQTFVDRLFEAVNAKSYLPQPEQPTSARTETQQRTEKDESKRDEQPSRDEDREKKFSRRINHSPPSSSRYSRDSRRVDDRKKEDRSRKREYDRNPPRRDSYRERYNRRRERSRSYSRSRSRSWSKDRTRERDRDRERDRTRSRSHSQSHCRKRDSGKPKYEHSRPERQEAVTTDGYTATPLTPGSSSALFPVPTLSSTITVIAPTHHGNNTTESWSEFPQDHTPFGRGGPPSKRCRDYDEKGFCMRGDMCPFDHGSDPVVVEDVNLPSMLPFQPPPLPGVDGPPPPGLPPPHSLLTPPVNLRPPVPPPGTMPPSLPPVAGPPPPLPALQPSGMDAPPNSITSSVPTIVTSGVRPPLSQPPPPLFTSDSFEPEVYNPEAPSMTSRPMYRHRVNAQRPNLIGLTMGEVDLPPREKMSNTNSARIVLESDSRKRGAGLHDGAIPAKKPWFDKPNFNKPNHHGFHRNVPYSSANTKLAIRQIPPELNNISKLNEHFSKFGTIVNLQVAYNNNPDGALIQFASPEEAKRAMQSTEAVLNNRFIRVHWHREDAVEQTYTTPHPSIQTAQESAVTTLKQSVKDRLGPLPTAHTEPSHDPGGAPQNTTKVSVKERLGFSKPAGFGGKVFSTSTGLTKTVYNPAALKAGQKGAPFGTTLIAEDALKRKQEALKLQQDVRKKKQEILEKHIQTQKLLISKLEKNKSMKAEDKAQIMLTLTTLTNSITKLQEEMKGLSSANALRTTLKSKAQVHTQSQSTIIKEWMFLHTVYSDASLFLDQIHSAAVRGIRGRGRGVPTHAVVDHRPRALEISGFTEADRVDLLPHFAQYGEIEDCQMEDSSLSAIITYKTRAEAEQAAVHGVRLNNQELRLAWHKPTASLNTTNPDEVEPEDEEFPEDFLVDDSLLQDDDEEEEDNESRSWRR</sequence>
<dbReference type="GO" id="GO:0005634">
    <property type="term" value="C:nucleus"/>
    <property type="evidence" value="ECO:0007669"/>
    <property type="project" value="TreeGrafter"/>
</dbReference>
<dbReference type="AlphaFoldDB" id="A0A8C1SAK8"/>
<feature type="compositionally biased region" description="Basic residues" evidence="9">
    <location>
        <begin position="202"/>
        <end position="212"/>
    </location>
</feature>
<dbReference type="InterPro" id="IPR039511">
    <property type="entry name" value="RBM26-like_RRM2"/>
</dbReference>
<dbReference type="SMART" id="SM00356">
    <property type="entry name" value="ZnF_C3H1"/>
    <property type="match status" value="1"/>
</dbReference>
<dbReference type="GO" id="GO:0008270">
    <property type="term" value="F:zinc ion binding"/>
    <property type="evidence" value="ECO:0007669"/>
    <property type="project" value="UniProtKB-KW"/>
</dbReference>
<dbReference type="FunFam" id="1.20.1390.10:FF:000001">
    <property type="entry name" value="RNA-binding protein 26 isoform X2"/>
    <property type="match status" value="1"/>
</dbReference>
<keyword evidence="5" id="KW-0175">Coiled coil</keyword>
<dbReference type="PANTHER" id="PTHR14398">
    <property type="entry name" value="RNA RECOGNITION RRM/RNP DOMAIN"/>
    <property type="match status" value="1"/>
</dbReference>
<dbReference type="Gene3D" id="1.20.1390.10">
    <property type="entry name" value="PWI domain"/>
    <property type="match status" value="1"/>
</dbReference>
<feature type="zinc finger region" description="C3H1-type" evidence="8">
    <location>
        <begin position="289"/>
        <end position="317"/>
    </location>
</feature>
<evidence type="ECO:0000256" key="3">
    <source>
        <dbReference type="ARBA" id="ARBA00022833"/>
    </source>
</evidence>
<evidence type="ECO:0000256" key="6">
    <source>
        <dbReference type="ARBA" id="ARBA00043866"/>
    </source>
</evidence>
<proteinExistence type="predicted"/>
<dbReference type="InterPro" id="IPR000504">
    <property type="entry name" value="RRM_dom"/>
</dbReference>
<evidence type="ECO:0000259" key="11">
    <source>
        <dbReference type="PROSITE" id="PS50103"/>
    </source>
</evidence>
<evidence type="ECO:0000313" key="12">
    <source>
        <dbReference type="Ensembl" id="ENSCCRP00015004432.1"/>
    </source>
</evidence>
<dbReference type="InterPro" id="IPR012677">
    <property type="entry name" value="Nucleotide-bd_a/b_plait_sf"/>
</dbReference>
<protein>
    <submittedName>
        <fullName evidence="12">RNA binding motif protein 26</fullName>
    </submittedName>
</protein>
<dbReference type="CDD" id="cd12258">
    <property type="entry name" value="RRM2_RBM26_like"/>
    <property type="match status" value="1"/>
</dbReference>
<dbReference type="PROSITE" id="PS50103">
    <property type="entry name" value="ZF_C3H1"/>
    <property type="match status" value="1"/>
</dbReference>
<feature type="region of interest" description="Disordered" evidence="9">
    <location>
        <begin position="951"/>
        <end position="973"/>
    </location>
</feature>
<dbReference type="SUPFAM" id="SSF54928">
    <property type="entry name" value="RNA-binding domain, RBD"/>
    <property type="match status" value="2"/>
</dbReference>
<keyword evidence="2 8" id="KW-0863">Zinc-finger</keyword>
<feature type="compositionally biased region" description="Pro residues" evidence="9">
    <location>
        <begin position="360"/>
        <end position="387"/>
    </location>
</feature>
<dbReference type="FunFam" id="3.30.70.330:FF:000330">
    <property type="entry name" value="RNA-binding motif protein 26"/>
    <property type="match status" value="1"/>
</dbReference>
<feature type="region of interest" description="Disordered" evidence="9">
    <location>
        <begin position="273"/>
        <end position="293"/>
    </location>
</feature>
<feature type="compositionally biased region" description="Basic and acidic residues" evidence="9">
    <location>
        <begin position="183"/>
        <end position="201"/>
    </location>
</feature>
<feature type="compositionally biased region" description="Basic and acidic residues" evidence="9">
    <location>
        <begin position="213"/>
        <end position="229"/>
    </location>
</feature>